<dbReference type="InterPro" id="IPR014729">
    <property type="entry name" value="Rossmann-like_a/b/a_fold"/>
</dbReference>
<dbReference type="Pfam" id="PF01171">
    <property type="entry name" value="ATP_bind_3"/>
    <property type="match status" value="1"/>
</dbReference>
<keyword evidence="3" id="KW-0819">tRNA processing</keyword>
<gene>
    <name evidence="8" type="ORF">GCM10007925_18400</name>
</gene>
<dbReference type="InterPro" id="IPR012094">
    <property type="entry name" value="tRNA_Ile_lys_synt"/>
</dbReference>
<evidence type="ECO:0000259" key="7">
    <source>
        <dbReference type="Pfam" id="PF01171"/>
    </source>
</evidence>
<dbReference type="CDD" id="cd01992">
    <property type="entry name" value="TilS_N"/>
    <property type="match status" value="1"/>
</dbReference>
<dbReference type="PANTHER" id="PTHR43033">
    <property type="entry name" value="TRNA(ILE)-LYSIDINE SYNTHASE-RELATED"/>
    <property type="match status" value="1"/>
</dbReference>
<evidence type="ECO:0000256" key="6">
    <source>
        <dbReference type="ARBA" id="ARBA00048539"/>
    </source>
</evidence>
<accession>A0ABQ5ZC01</accession>
<evidence type="ECO:0000256" key="5">
    <source>
        <dbReference type="ARBA" id="ARBA00022840"/>
    </source>
</evidence>
<keyword evidence="2" id="KW-0436">Ligase</keyword>
<keyword evidence="9" id="KW-1185">Reference proteome</keyword>
<feature type="domain" description="tRNA(Ile)-lysidine/2-thiocytidine synthase N-terminal" evidence="7">
    <location>
        <begin position="5"/>
        <end position="90"/>
    </location>
</feature>
<evidence type="ECO:0000313" key="8">
    <source>
        <dbReference type="EMBL" id="GLR48127.1"/>
    </source>
</evidence>
<dbReference type="SUPFAM" id="SSF52402">
    <property type="entry name" value="Adenine nucleotide alpha hydrolases-like"/>
    <property type="match status" value="1"/>
</dbReference>
<keyword evidence="5" id="KW-0067">ATP-binding</keyword>
<dbReference type="Gene3D" id="3.40.50.620">
    <property type="entry name" value="HUPs"/>
    <property type="match status" value="1"/>
</dbReference>
<comment type="caution">
    <text evidence="8">The sequence shown here is derived from an EMBL/GenBank/DDBJ whole genome shotgun (WGS) entry which is preliminary data.</text>
</comment>
<evidence type="ECO:0000256" key="2">
    <source>
        <dbReference type="ARBA" id="ARBA00022598"/>
    </source>
</evidence>
<protein>
    <recommendedName>
        <fullName evidence="1">tRNA(Ile)-lysidine synthetase</fullName>
        <ecNumber evidence="1">6.3.4.19</ecNumber>
    </recommendedName>
</protein>
<dbReference type="PANTHER" id="PTHR43033:SF1">
    <property type="entry name" value="TRNA(ILE)-LYSIDINE SYNTHASE-RELATED"/>
    <property type="match status" value="1"/>
</dbReference>
<evidence type="ECO:0000256" key="1">
    <source>
        <dbReference type="ARBA" id="ARBA00013267"/>
    </source>
</evidence>
<evidence type="ECO:0000256" key="3">
    <source>
        <dbReference type="ARBA" id="ARBA00022694"/>
    </source>
</evidence>
<dbReference type="EMBL" id="BSOO01000019">
    <property type="protein sequence ID" value="GLR48127.1"/>
    <property type="molecule type" value="Genomic_DNA"/>
</dbReference>
<sequence length="204" mass="22613">MARRLRWLATAHHADDQAETLLMRLARGSGLSGLSAIRERLPISPDLTIIRPLLDWSKAELRAVVEQAGIDPVDDPSNRDPAHDRTRFRSLLAAHDWIEPARLARSAAALAEAEEALDFALRPLEQERLWVTASGVSLHAFDLPAELQRRLLARAFRRLGPGRPRGPELDRALECLRRGGRCTLAGALLTGGEVWKLSPEPPRA</sequence>
<proteinExistence type="predicted"/>
<reference evidence="9" key="1">
    <citation type="journal article" date="2019" name="Int. J. Syst. Evol. Microbiol.">
        <title>The Global Catalogue of Microorganisms (GCM) 10K type strain sequencing project: providing services to taxonomists for standard genome sequencing and annotation.</title>
        <authorList>
            <consortium name="The Broad Institute Genomics Platform"/>
            <consortium name="The Broad Institute Genome Sequencing Center for Infectious Disease"/>
            <person name="Wu L."/>
            <person name="Ma J."/>
        </authorList>
    </citation>
    <scope>NUCLEOTIDE SEQUENCE [LARGE SCALE GENOMIC DNA]</scope>
    <source>
        <strain evidence="9">NBRC 102146</strain>
    </source>
</reference>
<evidence type="ECO:0000313" key="9">
    <source>
        <dbReference type="Proteomes" id="UP001156703"/>
    </source>
</evidence>
<dbReference type="InterPro" id="IPR011063">
    <property type="entry name" value="TilS/TtcA_N"/>
</dbReference>
<evidence type="ECO:0000256" key="4">
    <source>
        <dbReference type="ARBA" id="ARBA00022741"/>
    </source>
</evidence>
<dbReference type="InterPro" id="IPR012795">
    <property type="entry name" value="tRNA_Ile_lys_synt_N"/>
</dbReference>
<keyword evidence="4" id="KW-0547">Nucleotide-binding</keyword>
<name>A0ABQ5ZC01_9SPHN</name>
<dbReference type="Proteomes" id="UP001156703">
    <property type="component" value="Unassembled WGS sequence"/>
</dbReference>
<comment type="catalytic activity">
    <reaction evidence="6">
        <text>cytidine(34) in tRNA(Ile2) + L-lysine + ATP = lysidine(34) in tRNA(Ile2) + AMP + diphosphate + H(+)</text>
        <dbReference type="Rhea" id="RHEA:43744"/>
        <dbReference type="Rhea" id="RHEA-COMP:10625"/>
        <dbReference type="Rhea" id="RHEA-COMP:10670"/>
        <dbReference type="ChEBI" id="CHEBI:15378"/>
        <dbReference type="ChEBI" id="CHEBI:30616"/>
        <dbReference type="ChEBI" id="CHEBI:32551"/>
        <dbReference type="ChEBI" id="CHEBI:33019"/>
        <dbReference type="ChEBI" id="CHEBI:82748"/>
        <dbReference type="ChEBI" id="CHEBI:83665"/>
        <dbReference type="ChEBI" id="CHEBI:456215"/>
        <dbReference type="EC" id="6.3.4.19"/>
    </reaction>
</comment>
<dbReference type="EC" id="6.3.4.19" evidence="1"/>
<organism evidence="8 9">
    <name type="scientific">Sphingomonas astaxanthinifaciens DSM 22298</name>
    <dbReference type="NCBI Taxonomy" id="1123267"/>
    <lineage>
        <taxon>Bacteria</taxon>
        <taxon>Pseudomonadati</taxon>
        <taxon>Pseudomonadota</taxon>
        <taxon>Alphaproteobacteria</taxon>
        <taxon>Sphingomonadales</taxon>
        <taxon>Sphingomonadaceae</taxon>
        <taxon>Sphingomonas</taxon>
    </lineage>
</organism>